<accession>A0ABN9M5I6</accession>
<dbReference type="EMBL" id="CAUEEQ010047586">
    <property type="protein sequence ID" value="CAJ0959445.1"/>
    <property type="molecule type" value="Genomic_DNA"/>
</dbReference>
<evidence type="ECO:0000256" key="3">
    <source>
        <dbReference type="ARBA" id="ARBA00022898"/>
    </source>
</evidence>
<protein>
    <submittedName>
        <fullName evidence="5">Uncharacterized protein</fullName>
    </submittedName>
</protein>
<evidence type="ECO:0000256" key="1">
    <source>
        <dbReference type="ARBA" id="ARBA00001933"/>
    </source>
</evidence>
<reference evidence="5" key="1">
    <citation type="submission" date="2023-07" db="EMBL/GenBank/DDBJ databases">
        <authorList>
            <person name="Stuckert A."/>
        </authorList>
    </citation>
    <scope>NUCLEOTIDE SEQUENCE</scope>
</reference>
<evidence type="ECO:0000256" key="4">
    <source>
        <dbReference type="SAM" id="MobiDB-lite"/>
    </source>
</evidence>
<dbReference type="Proteomes" id="UP001176940">
    <property type="component" value="Unassembled WGS sequence"/>
</dbReference>
<keyword evidence="3" id="KW-0663">Pyridoxal phosphate</keyword>
<dbReference type="InterPro" id="IPR043131">
    <property type="entry name" value="BCAT-like_N"/>
</dbReference>
<name>A0ABN9M5I6_9NEOB</name>
<feature type="compositionally biased region" description="Basic and acidic residues" evidence="4">
    <location>
        <begin position="139"/>
        <end position="165"/>
    </location>
</feature>
<dbReference type="PANTHER" id="PTHR11825:SF44">
    <property type="entry name" value="BRANCHED-CHAIN-AMINO-ACID AMINOTRANSFERASE"/>
    <property type="match status" value="1"/>
</dbReference>
<keyword evidence="6" id="KW-1185">Reference proteome</keyword>
<evidence type="ECO:0000313" key="6">
    <source>
        <dbReference type="Proteomes" id="UP001176940"/>
    </source>
</evidence>
<comment type="cofactor">
    <cofactor evidence="1">
        <name>pyridoxal 5'-phosphate</name>
        <dbReference type="ChEBI" id="CHEBI:597326"/>
    </cofactor>
</comment>
<sequence>MSAARAAMIRLCVDRKVLTLRSCYHVRHRRTAKMAVRTEARASDITVELTDSPKQKPDPATLVFGTEFTDHMLVVEWSAEKGWQRPAIKPLQNLSLHPACSVFNYAIEVSSVPARVRGGPDDGVRGGPDYQGGGVGPADPRRVRGGPDNRCRVRGGPDDRCGEEA</sequence>
<feature type="compositionally biased region" description="Gly residues" evidence="4">
    <location>
        <begin position="125"/>
        <end position="136"/>
    </location>
</feature>
<dbReference type="InterPro" id="IPR005786">
    <property type="entry name" value="B_amino_transII"/>
</dbReference>
<organism evidence="5 6">
    <name type="scientific">Ranitomeya imitator</name>
    <name type="common">mimic poison frog</name>
    <dbReference type="NCBI Taxonomy" id="111125"/>
    <lineage>
        <taxon>Eukaryota</taxon>
        <taxon>Metazoa</taxon>
        <taxon>Chordata</taxon>
        <taxon>Craniata</taxon>
        <taxon>Vertebrata</taxon>
        <taxon>Euteleostomi</taxon>
        <taxon>Amphibia</taxon>
        <taxon>Batrachia</taxon>
        <taxon>Anura</taxon>
        <taxon>Neobatrachia</taxon>
        <taxon>Hyloidea</taxon>
        <taxon>Dendrobatidae</taxon>
        <taxon>Dendrobatinae</taxon>
        <taxon>Ranitomeya</taxon>
    </lineage>
</organism>
<evidence type="ECO:0000313" key="5">
    <source>
        <dbReference type="EMBL" id="CAJ0959445.1"/>
    </source>
</evidence>
<dbReference type="SUPFAM" id="SSF56752">
    <property type="entry name" value="D-aminoacid aminotransferase-like PLP-dependent enzymes"/>
    <property type="match status" value="1"/>
</dbReference>
<comment type="caution">
    <text evidence="5">The sequence shown here is derived from an EMBL/GenBank/DDBJ whole genome shotgun (WGS) entry which is preliminary data.</text>
</comment>
<dbReference type="InterPro" id="IPR036038">
    <property type="entry name" value="Aminotransferase-like"/>
</dbReference>
<dbReference type="Gene3D" id="3.30.470.10">
    <property type="match status" value="1"/>
</dbReference>
<proteinExistence type="inferred from homology"/>
<evidence type="ECO:0000256" key="2">
    <source>
        <dbReference type="ARBA" id="ARBA00009320"/>
    </source>
</evidence>
<comment type="similarity">
    <text evidence="2">Belongs to the class-IV pyridoxal-phosphate-dependent aminotransferase family.</text>
</comment>
<gene>
    <name evidence="5" type="ORF">RIMI_LOCUS16785376</name>
</gene>
<dbReference type="PANTHER" id="PTHR11825">
    <property type="entry name" value="SUBGROUP IIII AMINOTRANSFERASE"/>
    <property type="match status" value="1"/>
</dbReference>
<feature type="region of interest" description="Disordered" evidence="4">
    <location>
        <begin position="114"/>
        <end position="165"/>
    </location>
</feature>